<accession>A0ABT4LC50</accession>
<evidence type="ECO:0000313" key="3">
    <source>
        <dbReference type="Proteomes" id="UP001144347"/>
    </source>
</evidence>
<protein>
    <recommendedName>
        <fullName evidence="4">Outer membrane protein beta-barrel domain-containing protein</fullName>
    </recommendedName>
</protein>
<evidence type="ECO:0000256" key="1">
    <source>
        <dbReference type="SAM" id="SignalP"/>
    </source>
</evidence>
<dbReference type="EMBL" id="JAPWGM010000006">
    <property type="protein sequence ID" value="MCZ4245484.1"/>
    <property type="molecule type" value="Genomic_DNA"/>
</dbReference>
<sequence length="193" mass="21759">MKYLITCFLMLILSKGFAQQDTLHKNHKIYFALGFGAGVGTERGTYSDSYLSVQHKTNYIAVKASEMVAIRLFSDEPTPSISDVSVLVGKSYTFNRYLNVQFGTGIAFTRQISRGAFLYNTCHSMFCIFDHDVYETVDRRSIGLPLEIKSNFMLGRIAAFSVGLNANFNKLNTFCGISAGFSFGRLRDRIRKY</sequence>
<gene>
    <name evidence="2" type="ORF">O0955_15860</name>
</gene>
<feature type="signal peptide" evidence="1">
    <location>
        <begin position="1"/>
        <end position="18"/>
    </location>
</feature>
<keyword evidence="3" id="KW-1185">Reference proteome</keyword>
<reference evidence="2" key="1">
    <citation type="submission" date="2022-12" db="EMBL/GenBank/DDBJ databases">
        <title>Genome sequence of HCMS5-2.</title>
        <authorList>
            <person name="Woo H."/>
        </authorList>
    </citation>
    <scope>NUCLEOTIDE SEQUENCE</scope>
    <source>
        <strain evidence="2">HCMS5-2</strain>
    </source>
</reference>
<keyword evidence="1" id="KW-0732">Signal</keyword>
<name>A0ABT4LC50_9SPHI</name>
<organism evidence="2 3">
    <name type="scientific">Pedobacter punctiformis</name>
    <dbReference type="NCBI Taxonomy" id="3004097"/>
    <lineage>
        <taxon>Bacteria</taxon>
        <taxon>Pseudomonadati</taxon>
        <taxon>Bacteroidota</taxon>
        <taxon>Sphingobacteriia</taxon>
        <taxon>Sphingobacteriales</taxon>
        <taxon>Sphingobacteriaceae</taxon>
        <taxon>Pedobacter</taxon>
    </lineage>
</organism>
<dbReference type="RefSeq" id="WP_269428538.1">
    <property type="nucleotide sequence ID" value="NZ_JAPWGM010000006.1"/>
</dbReference>
<feature type="chain" id="PRO_5045567264" description="Outer membrane protein beta-barrel domain-containing protein" evidence="1">
    <location>
        <begin position="19"/>
        <end position="193"/>
    </location>
</feature>
<evidence type="ECO:0008006" key="4">
    <source>
        <dbReference type="Google" id="ProtNLM"/>
    </source>
</evidence>
<dbReference type="Proteomes" id="UP001144347">
    <property type="component" value="Unassembled WGS sequence"/>
</dbReference>
<evidence type="ECO:0000313" key="2">
    <source>
        <dbReference type="EMBL" id="MCZ4245484.1"/>
    </source>
</evidence>
<proteinExistence type="predicted"/>
<comment type="caution">
    <text evidence="2">The sequence shown here is derived from an EMBL/GenBank/DDBJ whole genome shotgun (WGS) entry which is preliminary data.</text>
</comment>